<name>A0A6A6DBQ7_9PEZI</name>
<evidence type="ECO:0000313" key="2">
    <source>
        <dbReference type="Proteomes" id="UP000800200"/>
    </source>
</evidence>
<evidence type="ECO:0000313" key="1">
    <source>
        <dbReference type="EMBL" id="KAF2175076.1"/>
    </source>
</evidence>
<dbReference type="AlphaFoldDB" id="A0A6A6DBQ7"/>
<protein>
    <submittedName>
        <fullName evidence="1">Uncharacterized protein</fullName>
    </submittedName>
</protein>
<dbReference type="InterPro" id="IPR009057">
    <property type="entry name" value="Homeodomain-like_sf"/>
</dbReference>
<sequence length="125" mass="14366">MPAGAAAALCRAYGVGQRPPARRAPTIPKGLYFTNPGLPIRTRLNIYRFLLLGWSHQLIADREDVSLSEVYYIDGNLRKYGSTRRPSSGVRLRRPLKLSEEDKRALFDELFCSGWMYQDEIVYWL</sequence>
<organism evidence="1 2">
    <name type="scientific">Zopfia rhizophila CBS 207.26</name>
    <dbReference type="NCBI Taxonomy" id="1314779"/>
    <lineage>
        <taxon>Eukaryota</taxon>
        <taxon>Fungi</taxon>
        <taxon>Dikarya</taxon>
        <taxon>Ascomycota</taxon>
        <taxon>Pezizomycotina</taxon>
        <taxon>Dothideomycetes</taxon>
        <taxon>Dothideomycetes incertae sedis</taxon>
        <taxon>Zopfiaceae</taxon>
        <taxon>Zopfia</taxon>
    </lineage>
</organism>
<dbReference type="SUPFAM" id="SSF46689">
    <property type="entry name" value="Homeodomain-like"/>
    <property type="match status" value="1"/>
</dbReference>
<gene>
    <name evidence="1" type="ORF">K469DRAFT_703418</name>
</gene>
<dbReference type="EMBL" id="ML994749">
    <property type="protein sequence ID" value="KAF2175076.1"/>
    <property type="molecule type" value="Genomic_DNA"/>
</dbReference>
<dbReference type="OrthoDB" id="3957746at2759"/>
<reference evidence="1" key="1">
    <citation type="journal article" date="2020" name="Stud. Mycol.">
        <title>101 Dothideomycetes genomes: a test case for predicting lifestyles and emergence of pathogens.</title>
        <authorList>
            <person name="Haridas S."/>
            <person name="Albert R."/>
            <person name="Binder M."/>
            <person name="Bloem J."/>
            <person name="Labutti K."/>
            <person name="Salamov A."/>
            <person name="Andreopoulos B."/>
            <person name="Baker S."/>
            <person name="Barry K."/>
            <person name="Bills G."/>
            <person name="Bluhm B."/>
            <person name="Cannon C."/>
            <person name="Castanera R."/>
            <person name="Culley D."/>
            <person name="Daum C."/>
            <person name="Ezra D."/>
            <person name="Gonzalez J."/>
            <person name="Henrissat B."/>
            <person name="Kuo A."/>
            <person name="Liang C."/>
            <person name="Lipzen A."/>
            <person name="Lutzoni F."/>
            <person name="Magnuson J."/>
            <person name="Mondo S."/>
            <person name="Nolan M."/>
            <person name="Ohm R."/>
            <person name="Pangilinan J."/>
            <person name="Park H.-J."/>
            <person name="Ramirez L."/>
            <person name="Alfaro M."/>
            <person name="Sun H."/>
            <person name="Tritt A."/>
            <person name="Yoshinaga Y."/>
            <person name="Zwiers L.-H."/>
            <person name="Turgeon B."/>
            <person name="Goodwin S."/>
            <person name="Spatafora J."/>
            <person name="Crous P."/>
            <person name="Grigoriev I."/>
        </authorList>
    </citation>
    <scope>NUCLEOTIDE SEQUENCE</scope>
    <source>
        <strain evidence="1">CBS 207.26</strain>
    </source>
</reference>
<dbReference type="Proteomes" id="UP000800200">
    <property type="component" value="Unassembled WGS sequence"/>
</dbReference>
<accession>A0A6A6DBQ7</accession>
<keyword evidence="2" id="KW-1185">Reference proteome</keyword>
<proteinExistence type="predicted"/>